<comment type="catalytic activity">
    <reaction evidence="1">
        <text>ATP + protein L-histidine = ADP + protein N-phospho-L-histidine.</text>
        <dbReference type="EC" id="2.7.13.3"/>
    </reaction>
</comment>
<feature type="coiled-coil region" evidence="14">
    <location>
        <begin position="458"/>
        <end position="495"/>
    </location>
</feature>
<dbReference type="InterPro" id="IPR003594">
    <property type="entry name" value="HATPase_dom"/>
</dbReference>
<evidence type="ECO:0000256" key="11">
    <source>
        <dbReference type="ARBA" id="ARBA00022989"/>
    </source>
</evidence>
<dbReference type="RefSeq" id="WP_109625947.1">
    <property type="nucleotide sequence ID" value="NZ_JANKBJ010000002.1"/>
</dbReference>
<keyword evidence="9" id="KW-0418">Kinase</keyword>
<proteinExistence type="predicted"/>
<evidence type="ECO:0000256" key="8">
    <source>
        <dbReference type="ARBA" id="ARBA00022741"/>
    </source>
</evidence>
<keyword evidence="14" id="KW-0175">Coiled coil</keyword>
<dbReference type="SMART" id="SM00387">
    <property type="entry name" value="HATPase_c"/>
    <property type="match status" value="1"/>
</dbReference>
<dbReference type="EC" id="2.7.13.3" evidence="3"/>
<evidence type="ECO:0000256" key="2">
    <source>
        <dbReference type="ARBA" id="ARBA00004651"/>
    </source>
</evidence>
<dbReference type="Pfam" id="PF00512">
    <property type="entry name" value="HisKA"/>
    <property type="match status" value="1"/>
</dbReference>
<evidence type="ECO:0000256" key="9">
    <source>
        <dbReference type="ARBA" id="ARBA00022777"/>
    </source>
</evidence>
<dbReference type="AlphaFoldDB" id="A0AB73T6F2"/>
<organism evidence="17 18">
    <name type="scientific">Murimonas intestini</name>
    <dbReference type="NCBI Taxonomy" id="1337051"/>
    <lineage>
        <taxon>Bacteria</taxon>
        <taxon>Bacillati</taxon>
        <taxon>Bacillota</taxon>
        <taxon>Clostridia</taxon>
        <taxon>Lachnospirales</taxon>
        <taxon>Lachnospiraceae</taxon>
        <taxon>Murimonas</taxon>
    </lineage>
</organism>
<feature type="transmembrane region" description="Helical" evidence="15">
    <location>
        <begin position="201"/>
        <end position="222"/>
    </location>
</feature>
<keyword evidence="8" id="KW-0547">Nucleotide-binding</keyword>
<keyword evidence="6" id="KW-0808">Transferase</keyword>
<feature type="transmembrane region" description="Helical" evidence="15">
    <location>
        <begin position="243"/>
        <end position="261"/>
    </location>
</feature>
<name>A0AB73T6F2_9FIRM</name>
<reference evidence="17 18" key="1">
    <citation type="submission" date="2018-05" db="EMBL/GenBank/DDBJ databases">
        <authorList>
            <person name="Goeker M."/>
            <person name="Huntemann M."/>
            <person name="Clum A."/>
            <person name="Pillay M."/>
            <person name="Palaniappan K."/>
            <person name="Varghese N."/>
            <person name="Mikhailova N."/>
            <person name="Stamatis D."/>
            <person name="Reddy T."/>
            <person name="Daum C."/>
            <person name="Shapiro N."/>
            <person name="Ivanova N."/>
            <person name="Kyrpides N."/>
            <person name="Woyke T."/>
        </authorList>
    </citation>
    <scope>NUCLEOTIDE SEQUENCE [LARGE SCALE GENOMIC DNA]</scope>
    <source>
        <strain evidence="17 18">DSM 26524</strain>
    </source>
</reference>
<evidence type="ECO:0000256" key="15">
    <source>
        <dbReference type="SAM" id="Phobius"/>
    </source>
</evidence>
<dbReference type="Proteomes" id="UP000245412">
    <property type="component" value="Unassembled WGS sequence"/>
</dbReference>
<dbReference type="FunFam" id="1.10.287.130:FF:000008">
    <property type="entry name" value="Two-component sensor histidine kinase"/>
    <property type="match status" value="1"/>
</dbReference>
<feature type="domain" description="Histidine kinase" evidence="16">
    <location>
        <begin position="439"/>
        <end position="653"/>
    </location>
</feature>
<dbReference type="SMART" id="SM00388">
    <property type="entry name" value="HisKA"/>
    <property type="match status" value="1"/>
</dbReference>
<evidence type="ECO:0000256" key="14">
    <source>
        <dbReference type="SAM" id="Coils"/>
    </source>
</evidence>
<evidence type="ECO:0000256" key="3">
    <source>
        <dbReference type="ARBA" id="ARBA00012438"/>
    </source>
</evidence>
<keyword evidence="11 15" id="KW-1133">Transmembrane helix</keyword>
<dbReference type="PROSITE" id="PS50109">
    <property type="entry name" value="HIS_KIN"/>
    <property type="match status" value="1"/>
</dbReference>
<dbReference type="InterPro" id="IPR050398">
    <property type="entry name" value="HssS/ArlS-like"/>
</dbReference>
<evidence type="ECO:0000256" key="6">
    <source>
        <dbReference type="ARBA" id="ARBA00022679"/>
    </source>
</evidence>
<dbReference type="InterPro" id="IPR036890">
    <property type="entry name" value="HATPase_C_sf"/>
</dbReference>
<evidence type="ECO:0000313" key="18">
    <source>
        <dbReference type="Proteomes" id="UP000245412"/>
    </source>
</evidence>
<evidence type="ECO:0000313" key="17">
    <source>
        <dbReference type="EMBL" id="PWJ76813.1"/>
    </source>
</evidence>
<feature type="transmembrane region" description="Helical" evidence="15">
    <location>
        <begin position="327"/>
        <end position="349"/>
    </location>
</feature>
<evidence type="ECO:0000256" key="5">
    <source>
        <dbReference type="ARBA" id="ARBA00022553"/>
    </source>
</evidence>
<keyword evidence="12" id="KW-0902">Two-component regulatory system</keyword>
<keyword evidence="18" id="KW-1185">Reference proteome</keyword>
<dbReference type="GO" id="GO:0005524">
    <property type="term" value="F:ATP binding"/>
    <property type="evidence" value="ECO:0007669"/>
    <property type="project" value="UniProtKB-KW"/>
</dbReference>
<dbReference type="InterPro" id="IPR003661">
    <property type="entry name" value="HisK_dim/P_dom"/>
</dbReference>
<accession>A0AB73T6F2</accession>
<feature type="transmembrane region" description="Helical" evidence="15">
    <location>
        <begin position="273"/>
        <end position="297"/>
    </location>
</feature>
<evidence type="ECO:0000256" key="1">
    <source>
        <dbReference type="ARBA" id="ARBA00000085"/>
    </source>
</evidence>
<dbReference type="Gene3D" id="3.30.565.10">
    <property type="entry name" value="Histidine kinase-like ATPase, C-terminal domain"/>
    <property type="match status" value="1"/>
</dbReference>
<dbReference type="Gene3D" id="1.10.287.130">
    <property type="match status" value="1"/>
</dbReference>
<evidence type="ECO:0000256" key="10">
    <source>
        <dbReference type="ARBA" id="ARBA00022840"/>
    </source>
</evidence>
<dbReference type="GO" id="GO:0000155">
    <property type="term" value="F:phosphorelay sensor kinase activity"/>
    <property type="evidence" value="ECO:0007669"/>
    <property type="project" value="InterPro"/>
</dbReference>
<feature type="transmembrane region" description="Helical" evidence="15">
    <location>
        <begin position="12"/>
        <end position="37"/>
    </location>
</feature>
<keyword evidence="7 15" id="KW-0812">Transmembrane</keyword>
<dbReference type="Pfam" id="PF02518">
    <property type="entry name" value="HATPase_c"/>
    <property type="match status" value="1"/>
</dbReference>
<keyword evidence="13 15" id="KW-0472">Membrane</keyword>
<keyword evidence="5" id="KW-0597">Phosphoprotein</keyword>
<evidence type="ECO:0000256" key="7">
    <source>
        <dbReference type="ARBA" id="ARBA00022692"/>
    </source>
</evidence>
<sequence length="669" mass="75549">MNKWFYSRIVKAASIIATYVVGVLCLLLVTVVVYYAVRKDGIRYENLENFQDSQAYADALDEQVNGLLSYLHTELESADTRAGESGDQSEGYLVENRFLEGYSNISYQLYDSSGEQILSNNSLTEGQLMQLGNFIILDFGKGTVDTDYVKNMDFQGYPERVTESALAGKRLVIGVDTSFPVRDRLSVARDTFFEIRDSSNIMMTLEAFLYAVLILLYVHLAITAGQREKKDKVILRPEDYIPLEFLLLLGCIGVGLFWVLMYELIENAGVDRFSVLTASMPALVIHTSIVVVYLSIVRRVKAKVEWKHTLLKQFADRIAKASEFKNVVLQTILTFVIFMSVNYICIVYGNLPVKIILAGVDLLMCGQLIRWSLQRMEMYNSINMINRGELDRYHLDITHFRKGSERTLAEAINSIGNSFTKMLDENTRAERMKADLITNVSHDIKTPLTSIINYVDLLKGLKLDNDEAEEYLRVLDEKSQRLKTLAEDLVEASRISSGSVKVELETMDFRELLLQAGGEFEGLLKERELELITDVPEGAVLVKADRRHMWRVVENLFSNAAKYSMPGTRVYAELFPDGDAAVFTLKNISEQPLNIRAEELMERFMRADSSRTTKGNGLGLSIAKDLTVLQGGGFNILLDGDLFKAVIRFPMDEGSSDTALNSEELRENL</sequence>
<evidence type="ECO:0000259" key="16">
    <source>
        <dbReference type="PROSITE" id="PS50109"/>
    </source>
</evidence>
<evidence type="ECO:0000256" key="12">
    <source>
        <dbReference type="ARBA" id="ARBA00023012"/>
    </source>
</evidence>
<dbReference type="EMBL" id="QGGY01000004">
    <property type="protein sequence ID" value="PWJ76813.1"/>
    <property type="molecule type" value="Genomic_DNA"/>
</dbReference>
<dbReference type="PANTHER" id="PTHR45528:SF1">
    <property type="entry name" value="SENSOR HISTIDINE KINASE CPXA"/>
    <property type="match status" value="1"/>
</dbReference>
<dbReference type="SUPFAM" id="SSF55874">
    <property type="entry name" value="ATPase domain of HSP90 chaperone/DNA topoisomerase II/histidine kinase"/>
    <property type="match status" value="1"/>
</dbReference>
<evidence type="ECO:0000256" key="4">
    <source>
        <dbReference type="ARBA" id="ARBA00022475"/>
    </source>
</evidence>
<dbReference type="PANTHER" id="PTHR45528">
    <property type="entry name" value="SENSOR HISTIDINE KINASE CPXA"/>
    <property type="match status" value="1"/>
</dbReference>
<dbReference type="CDD" id="cd00082">
    <property type="entry name" value="HisKA"/>
    <property type="match status" value="1"/>
</dbReference>
<comment type="subcellular location">
    <subcellularLocation>
        <location evidence="2">Cell membrane</location>
        <topology evidence="2">Multi-pass membrane protein</topology>
    </subcellularLocation>
</comment>
<gene>
    <name evidence="17" type="ORF">C7383_104260</name>
</gene>
<protein>
    <recommendedName>
        <fullName evidence="3">histidine kinase</fullName>
        <ecNumber evidence="3">2.7.13.3</ecNumber>
    </recommendedName>
</protein>
<keyword evidence="10" id="KW-0067">ATP-binding</keyword>
<dbReference type="GO" id="GO:0005886">
    <property type="term" value="C:plasma membrane"/>
    <property type="evidence" value="ECO:0007669"/>
    <property type="project" value="UniProtKB-SubCell"/>
</dbReference>
<evidence type="ECO:0000256" key="13">
    <source>
        <dbReference type="ARBA" id="ARBA00023136"/>
    </source>
</evidence>
<comment type="caution">
    <text evidence="17">The sequence shown here is derived from an EMBL/GenBank/DDBJ whole genome shotgun (WGS) entry which is preliminary data.</text>
</comment>
<keyword evidence="4" id="KW-1003">Cell membrane</keyword>
<dbReference type="InterPro" id="IPR036097">
    <property type="entry name" value="HisK_dim/P_sf"/>
</dbReference>
<dbReference type="InterPro" id="IPR005467">
    <property type="entry name" value="His_kinase_dom"/>
</dbReference>
<dbReference type="SUPFAM" id="SSF47384">
    <property type="entry name" value="Homodimeric domain of signal transducing histidine kinase"/>
    <property type="match status" value="1"/>
</dbReference>